<accession>A0A9E5DPH9</accession>
<protein>
    <submittedName>
        <fullName evidence="2">Uncharacterized protein</fullName>
    </submittedName>
</protein>
<proteinExistence type="predicted"/>
<evidence type="ECO:0000313" key="3">
    <source>
        <dbReference type="Proteomes" id="UP001068021"/>
    </source>
</evidence>
<dbReference type="RefSeq" id="WP_052376246.1">
    <property type="nucleotide sequence ID" value="NZ_JAPVER010000020.1"/>
</dbReference>
<evidence type="ECO:0000313" key="1">
    <source>
        <dbReference type="EMBL" id="MCZ3367170.1"/>
    </source>
</evidence>
<dbReference type="Proteomes" id="UP001074446">
    <property type="component" value="Unassembled WGS sequence"/>
</dbReference>
<sequence length="172" mass="17943">MNMYKLFVTVALVCIMAVGASPSFAADPTSSATQTASGNVTSLVAITTLWNGNEGSDIDFGNLVANNVATTFSGNETVKDYSNVPIALSTYASGALSGSSETIPLANMLYSDYGNSVPDTAFTTTPSAVKTWDTPDQASTPTTPVTYKITVPWNTKPGTYTTTIYHVAQAAT</sequence>
<gene>
    <name evidence="2" type="ORF">O3H35_13620</name>
    <name evidence="1" type="ORF">O3H54_14870</name>
</gene>
<dbReference type="EMBL" id="JAPVER010000020">
    <property type="protein sequence ID" value="MCZ3367170.1"/>
    <property type="molecule type" value="Genomic_DNA"/>
</dbReference>
<dbReference type="EMBL" id="JAPVES010000030">
    <property type="protein sequence ID" value="MCZ3373682.1"/>
    <property type="molecule type" value="Genomic_DNA"/>
</dbReference>
<organism evidence="2">
    <name type="scientific">Methanobacterium veterum</name>
    <dbReference type="NCBI Taxonomy" id="408577"/>
    <lineage>
        <taxon>Archaea</taxon>
        <taxon>Methanobacteriati</taxon>
        <taxon>Methanobacteriota</taxon>
        <taxon>Methanomada group</taxon>
        <taxon>Methanobacteria</taxon>
        <taxon>Methanobacteriales</taxon>
        <taxon>Methanobacteriaceae</taxon>
        <taxon>Methanobacterium</taxon>
    </lineage>
</organism>
<name>A0A9E5DPH9_9EURY</name>
<evidence type="ECO:0000313" key="2">
    <source>
        <dbReference type="EMBL" id="MCZ3373682.1"/>
    </source>
</evidence>
<reference evidence="2" key="1">
    <citation type="submission" date="2022-12" db="EMBL/GenBank/DDBJ databases">
        <title>Reclassification of two methanogenic archaea species isolated from the Kolyma lowland permafrost.</title>
        <authorList>
            <person name="Trubitsyn V.E."/>
            <person name="Rivkina E.M."/>
            <person name="Shcherbakova V.A."/>
        </authorList>
    </citation>
    <scope>NUCLEOTIDE SEQUENCE</scope>
    <source>
        <strain evidence="1">M2</strain>
        <strain evidence="2">MK4</strain>
    </source>
</reference>
<keyword evidence="3" id="KW-1185">Reference proteome</keyword>
<dbReference type="AlphaFoldDB" id="A0A9E5DPH9"/>
<dbReference type="Proteomes" id="UP001068021">
    <property type="component" value="Unassembled WGS sequence"/>
</dbReference>
<comment type="caution">
    <text evidence="2">The sequence shown here is derived from an EMBL/GenBank/DDBJ whole genome shotgun (WGS) entry which is preliminary data.</text>
</comment>